<name>A0AA46YL86_9ACTN</name>
<dbReference type="Pfam" id="PF08843">
    <property type="entry name" value="AbiEii"/>
    <property type="match status" value="1"/>
</dbReference>
<dbReference type="EMBL" id="CP094970">
    <property type="protein sequence ID" value="UYM06327.1"/>
    <property type="molecule type" value="Genomic_DNA"/>
</dbReference>
<evidence type="ECO:0000313" key="1">
    <source>
        <dbReference type="EMBL" id="UYM06327.1"/>
    </source>
</evidence>
<proteinExistence type="predicted"/>
<sequence length="292" mass="32140">MTDGDRVFRQIQNRARSDGAREGRPTPTAEYLTRHALESFLDRLTRTEHATKFVLKGGILLAVYGIRRPTRDVDAEAINMAATPALISDIVRDVAAVEVADGVWFDLATTSVQEIRDESTYPGLRMRVVSHIGPQKVVTAWDVSTGDPIIPPPGRVRVPRILGEDIEILGYTPETAVAEKGVTILERGITSTRWRDYIDIVQLAEHHHIDEDQLFESAQAVARYRGIELGPITPVTAGYGAVGQTKWAAWRRKHGLEDISEAALDTQMTKVAQVLDPAFSQADTDGDAQAPP</sequence>
<dbReference type="KEGG" id="sgrg:L0C25_04410"/>
<accession>A0AA46YL86</accession>
<protein>
    <submittedName>
        <fullName evidence="1">Nucleotidyl transferase AbiEii/AbiGii toxin family protein</fullName>
    </submittedName>
</protein>
<dbReference type="RefSeq" id="WP_271635217.1">
    <property type="nucleotide sequence ID" value="NZ_CP094970.1"/>
</dbReference>
<dbReference type="InterPro" id="IPR014942">
    <property type="entry name" value="AbiEii"/>
</dbReference>
<evidence type="ECO:0000313" key="2">
    <source>
        <dbReference type="Proteomes" id="UP001164390"/>
    </source>
</evidence>
<dbReference type="AlphaFoldDB" id="A0AA46YL86"/>
<organism evidence="1 2">
    <name type="scientific">Solicola gregarius</name>
    <dbReference type="NCBI Taxonomy" id="2908642"/>
    <lineage>
        <taxon>Bacteria</taxon>
        <taxon>Bacillati</taxon>
        <taxon>Actinomycetota</taxon>
        <taxon>Actinomycetes</taxon>
        <taxon>Propionibacteriales</taxon>
        <taxon>Nocardioidaceae</taxon>
        <taxon>Solicola</taxon>
    </lineage>
</organism>
<dbReference type="GO" id="GO:0016740">
    <property type="term" value="F:transferase activity"/>
    <property type="evidence" value="ECO:0007669"/>
    <property type="project" value="UniProtKB-KW"/>
</dbReference>
<keyword evidence="2" id="KW-1185">Reference proteome</keyword>
<keyword evidence="1" id="KW-0808">Transferase</keyword>
<dbReference type="Proteomes" id="UP001164390">
    <property type="component" value="Chromosome"/>
</dbReference>
<reference evidence="1" key="1">
    <citation type="submission" date="2022-01" db="EMBL/GenBank/DDBJ databases">
        <title>Nocardioidaceae gen. sp. A5X3R13.</title>
        <authorList>
            <person name="Lopez Marin M.A."/>
            <person name="Uhlik O."/>
        </authorList>
    </citation>
    <scope>NUCLEOTIDE SEQUENCE</scope>
    <source>
        <strain evidence="1">A5X3R13</strain>
    </source>
</reference>
<gene>
    <name evidence="1" type="ORF">L0C25_04410</name>
</gene>